<dbReference type="PANTHER" id="PTHR45953:SF1">
    <property type="entry name" value="IDURONATE 2-SULFATASE"/>
    <property type="match status" value="1"/>
</dbReference>
<dbReference type="Gene3D" id="3.40.720.10">
    <property type="entry name" value="Alkaline Phosphatase, subunit A"/>
    <property type="match status" value="1"/>
</dbReference>
<reference evidence="4" key="1">
    <citation type="submission" date="2022-06" db="EMBL/GenBank/DDBJ databases">
        <title>Vallitalea longa sp. nov., an anaerobic bacterium isolated from marine sediment.</title>
        <authorList>
            <person name="Hirano S."/>
            <person name="Terahara T."/>
            <person name="Mori K."/>
            <person name="Hamada M."/>
            <person name="Matsumoto R."/>
            <person name="Kobayashi T."/>
        </authorList>
    </citation>
    <scope>NUCLEOTIDE SEQUENCE</scope>
    <source>
        <strain evidence="4">SH18-1</strain>
    </source>
</reference>
<dbReference type="GO" id="GO:0008484">
    <property type="term" value="F:sulfuric ester hydrolase activity"/>
    <property type="evidence" value="ECO:0007669"/>
    <property type="project" value="TreeGrafter"/>
</dbReference>
<dbReference type="Pfam" id="PF00884">
    <property type="entry name" value="Sulfatase"/>
    <property type="match status" value="1"/>
</dbReference>
<keyword evidence="5" id="KW-1185">Reference proteome</keyword>
<name>A0A9W5YEZ8_9FIRM</name>
<dbReference type="InterPro" id="IPR017850">
    <property type="entry name" value="Alkaline_phosphatase_core_sf"/>
</dbReference>
<feature type="domain" description="Sulfatase N-terminal" evidence="3">
    <location>
        <begin position="7"/>
        <end position="354"/>
    </location>
</feature>
<keyword evidence="1" id="KW-0479">Metal-binding</keyword>
<dbReference type="RefSeq" id="WP_281818546.1">
    <property type="nucleotide sequence ID" value="NZ_BRLB01000017.1"/>
</dbReference>
<evidence type="ECO:0000259" key="3">
    <source>
        <dbReference type="Pfam" id="PF00884"/>
    </source>
</evidence>
<evidence type="ECO:0000256" key="1">
    <source>
        <dbReference type="ARBA" id="ARBA00022723"/>
    </source>
</evidence>
<comment type="caution">
    <text evidence="4">The sequence shown here is derived from an EMBL/GenBank/DDBJ whole genome shotgun (WGS) entry which is preliminary data.</text>
</comment>
<gene>
    <name evidence="4" type="ORF">SH1V18_39410</name>
</gene>
<dbReference type="PANTHER" id="PTHR45953">
    <property type="entry name" value="IDURONATE 2-SULFATASE"/>
    <property type="match status" value="1"/>
</dbReference>
<dbReference type="GO" id="GO:0005737">
    <property type="term" value="C:cytoplasm"/>
    <property type="evidence" value="ECO:0007669"/>
    <property type="project" value="TreeGrafter"/>
</dbReference>
<dbReference type="InterPro" id="IPR000917">
    <property type="entry name" value="Sulfatase_N"/>
</dbReference>
<keyword evidence="2 4" id="KW-0378">Hydrolase</keyword>
<dbReference type="EMBL" id="BRLB01000017">
    <property type="protein sequence ID" value="GKX31461.1"/>
    <property type="molecule type" value="Genomic_DNA"/>
</dbReference>
<evidence type="ECO:0000313" key="5">
    <source>
        <dbReference type="Proteomes" id="UP001144256"/>
    </source>
</evidence>
<sequence>MPKNKKPNILHIFVDQMRHDTIAALGNPVIKTPNLDRLAQSGISFTNAYTPSPVCIAARCSMIYGQYPMHTGTYENRAMPQDGRETFMDGLKDNGYHTYGIGKCHFSPNSEALLGFEERERQEELTRLDLDKEPYLQLLKDKGYDYVCEPHGIRGEMYYVPQPSQLPESLHPTTWIRERTQAFLERKKDSDKPWYLFSSFIHPHPPFAPPNPWHKIYRGALMPLPNVPANVDSLQTYVNKCQNRYKYKDQGLDNNLLRTMKAYYYACISFIDYQVGLILDTLESTGQLDNTLIIFTSDHGEHLGDYNCFGKRSFHDTAARIPMLVSMPGKFEGGVTCDTPVSLIDLAPTFLNLGNANIKSHELDGEDLYDIFTGASKRDTVFGQLSYFNPRNSIVEDNDKVSPILRENEELWRASASTYMAVSKDWKYFYSAPDEQEYLFNKKTDPFETRNSAGLVFNKQNLLTMRHKTMDFLRNGNETAGVEGDQWKLFGKKIIPDDPDTGLLIQDTKMPWVKNEVKNYSEHNLDRMF</sequence>
<proteinExistence type="predicted"/>
<dbReference type="GO" id="GO:0046872">
    <property type="term" value="F:metal ion binding"/>
    <property type="evidence" value="ECO:0007669"/>
    <property type="project" value="UniProtKB-KW"/>
</dbReference>
<accession>A0A9W5YEZ8</accession>
<dbReference type="CDD" id="cd16022">
    <property type="entry name" value="sulfatase_like"/>
    <property type="match status" value="1"/>
</dbReference>
<dbReference type="SUPFAM" id="SSF53649">
    <property type="entry name" value="Alkaline phosphatase-like"/>
    <property type="match status" value="1"/>
</dbReference>
<protein>
    <submittedName>
        <fullName evidence="4">Phosphonate monoester hydrolase</fullName>
    </submittedName>
</protein>
<dbReference type="AlphaFoldDB" id="A0A9W5YEZ8"/>
<evidence type="ECO:0000313" key="4">
    <source>
        <dbReference type="EMBL" id="GKX31461.1"/>
    </source>
</evidence>
<organism evidence="4 5">
    <name type="scientific">Vallitalea longa</name>
    <dbReference type="NCBI Taxonomy" id="2936439"/>
    <lineage>
        <taxon>Bacteria</taxon>
        <taxon>Bacillati</taxon>
        <taxon>Bacillota</taxon>
        <taxon>Clostridia</taxon>
        <taxon>Lachnospirales</taxon>
        <taxon>Vallitaleaceae</taxon>
        <taxon>Vallitalea</taxon>
    </lineage>
</organism>
<evidence type="ECO:0000256" key="2">
    <source>
        <dbReference type="ARBA" id="ARBA00022801"/>
    </source>
</evidence>
<dbReference type="Proteomes" id="UP001144256">
    <property type="component" value="Unassembled WGS sequence"/>
</dbReference>